<dbReference type="AlphaFoldDB" id="A0AB39RA00"/>
<dbReference type="RefSeq" id="WP_369244478.1">
    <property type="nucleotide sequence ID" value="NZ_CP163443.1"/>
</dbReference>
<name>A0AB39RA00_9ACTN</name>
<dbReference type="EMBL" id="CP163443">
    <property type="protein sequence ID" value="XDQ51141.1"/>
    <property type="molecule type" value="Genomic_DNA"/>
</dbReference>
<keyword evidence="1" id="KW-1133">Transmembrane helix</keyword>
<sequence length="344" mass="39167">MTTSASGGIDGVRIFAKYARLWAVIVMLASTVVGVLLTMWGVFFDLDEDLSTALAAIGESVIASVLVYVMVSLFLDPIRQRLQAQELAGYAIDVAHSQFQERFEASLPSGVFESADVPKLAFREAFEALLVTSTRYDSKGSAAEFATFRLAQGSQKRVFRRLEIRLCILDPRAEECLRAHVIMRQREQRGTRTPDSIEEGIEALRRQVFISLTALHDLRASLPTHVYLHRDLPFFRCEMFDGGMFLTYNLDGTEYPENLQFSSQTRPYRAYHTSLDMTRWFTSKEIHFGSHSALGVDSDPRFLDLLEELGCQTPLDELRTHRDERFRRFRAQLREAGIDEGDIF</sequence>
<gene>
    <name evidence="2" type="ORF">AB5J53_05440</name>
</gene>
<reference evidence="2" key="1">
    <citation type="submission" date="2024-07" db="EMBL/GenBank/DDBJ databases">
        <authorList>
            <person name="Yu S.T."/>
        </authorList>
    </citation>
    <scope>NUCLEOTIDE SEQUENCE</scope>
    <source>
        <strain evidence="2">R41</strain>
    </source>
</reference>
<organism evidence="2">
    <name type="scientific">Streptomyces sp. R41</name>
    <dbReference type="NCBI Taxonomy" id="3238632"/>
    <lineage>
        <taxon>Bacteria</taxon>
        <taxon>Bacillati</taxon>
        <taxon>Actinomycetota</taxon>
        <taxon>Actinomycetes</taxon>
        <taxon>Kitasatosporales</taxon>
        <taxon>Streptomycetaceae</taxon>
        <taxon>Streptomyces</taxon>
    </lineage>
</organism>
<feature type="transmembrane region" description="Helical" evidence="1">
    <location>
        <begin position="50"/>
        <end position="75"/>
    </location>
</feature>
<feature type="transmembrane region" description="Helical" evidence="1">
    <location>
        <begin position="21"/>
        <end position="44"/>
    </location>
</feature>
<evidence type="ECO:0000256" key="1">
    <source>
        <dbReference type="SAM" id="Phobius"/>
    </source>
</evidence>
<accession>A0AB39RA00</accession>
<keyword evidence="1" id="KW-0812">Transmembrane</keyword>
<evidence type="ECO:0008006" key="3">
    <source>
        <dbReference type="Google" id="ProtNLM"/>
    </source>
</evidence>
<keyword evidence="1" id="KW-0472">Membrane</keyword>
<evidence type="ECO:0000313" key="2">
    <source>
        <dbReference type="EMBL" id="XDQ51141.1"/>
    </source>
</evidence>
<protein>
    <recommendedName>
        <fullName evidence="3">ATP/GTP-binding protein</fullName>
    </recommendedName>
</protein>
<proteinExistence type="predicted"/>